<evidence type="ECO:0000256" key="1">
    <source>
        <dbReference type="SAM" id="MobiDB-lite"/>
    </source>
</evidence>
<keyword evidence="3" id="KW-1185">Reference proteome</keyword>
<sequence length="410" mass="47382">MQLRSTANEPSGPAPNGDPSPNILAWGNHGSKSIVVYPSEVIDVDKIEDFAITSFNDASEEYILDAGGYIGIRFHHHGIEGIQWLPAREPRISAWKMKIAKDIPHIQDSANRYDRAISTPLWRIMAFSERKECQGEPLYLATWSTFACSKDLFRTLQEFELSPRIIHEHGNGSVIVELLPTWVRADDIKDHERWALARYLKTLEKQLSVSLDLPESSRSTEQYESTRMDQESVSHDGYEMEEDRDMANDDPVHDFTISQNGDEMEPDNSVASEGTRRSARPRQQTSRSGMVLWSSPDIEEDVIATFEGLWEETQRFWVGIEHIRNQKTDPWFEEFNSCLDEVYNEGGLAQGAALYLLENWDQIQDDTHRNMTEELDKESLRQFKTFRLHLERMVAYEAVYEAVFENRWTQ</sequence>
<name>A0A6A5X4U1_9PLEO</name>
<gene>
    <name evidence="2" type="ORF">P154DRAFT_584147</name>
</gene>
<organism evidence="2 3">
    <name type="scientific">Amniculicola lignicola CBS 123094</name>
    <dbReference type="NCBI Taxonomy" id="1392246"/>
    <lineage>
        <taxon>Eukaryota</taxon>
        <taxon>Fungi</taxon>
        <taxon>Dikarya</taxon>
        <taxon>Ascomycota</taxon>
        <taxon>Pezizomycotina</taxon>
        <taxon>Dothideomycetes</taxon>
        <taxon>Pleosporomycetidae</taxon>
        <taxon>Pleosporales</taxon>
        <taxon>Amniculicolaceae</taxon>
        <taxon>Amniculicola</taxon>
    </lineage>
</organism>
<reference evidence="2" key="1">
    <citation type="journal article" date="2020" name="Stud. Mycol.">
        <title>101 Dothideomycetes genomes: a test case for predicting lifestyles and emergence of pathogens.</title>
        <authorList>
            <person name="Haridas S."/>
            <person name="Albert R."/>
            <person name="Binder M."/>
            <person name="Bloem J."/>
            <person name="Labutti K."/>
            <person name="Salamov A."/>
            <person name="Andreopoulos B."/>
            <person name="Baker S."/>
            <person name="Barry K."/>
            <person name="Bills G."/>
            <person name="Bluhm B."/>
            <person name="Cannon C."/>
            <person name="Castanera R."/>
            <person name="Culley D."/>
            <person name="Daum C."/>
            <person name="Ezra D."/>
            <person name="Gonzalez J."/>
            <person name="Henrissat B."/>
            <person name="Kuo A."/>
            <person name="Liang C."/>
            <person name="Lipzen A."/>
            <person name="Lutzoni F."/>
            <person name="Magnuson J."/>
            <person name="Mondo S."/>
            <person name="Nolan M."/>
            <person name="Ohm R."/>
            <person name="Pangilinan J."/>
            <person name="Park H.-J."/>
            <person name="Ramirez L."/>
            <person name="Alfaro M."/>
            <person name="Sun H."/>
            <person name="Tritt A."/>
            <person name="Yoshinaga Y."/>
            <person name="Zwiers L.-H."/>
            <person name="Turgeon B."/>
            <person name="Goodwin S."/>
            <person name="Spatafora J."/>
            <person name="Crous P."/>
            <person name="Grigoriev I."/>
        </authorList>
    </citation>
    <scope>NUCLEOTIDE SEQUENCE</scope>
    <source>
        <strain evidence="2">CBS 123094</strain>
    </source>
</reference>
<protein>
    <submittedName>
        <fullName evidence="2">Uncharacterized protein</fullName>
    </submittedName>
</protein>
<dbReference type="Proteomes" id="UP000799779">
    <property type="component" value="Unassembled WGS sequence"/>
</dbReference>
<proteinExistence type="predicted"/>
<dbReference type="OrthoDB" id="10589973at2759"/>
<feature type="region of interest" description="Disordered" evidence="1">
    <location>
        <begin position="214"/>
        <end position="289"/>
    </location>
</feature>
<accession>A0A6A5X4U1</accession>
<evidence type="ECO:0000313" key="2">
    <source>
        <dbReference type="EMBL" id="KAF2007854.1"/>
    </source>
</evidence>
<feature type="compositionally biased region" description="Basic and acidic residues" evidence="1">
    <location>
        <begin position="224"/>
        <end position="238"/>
    </location>
</feature>
<feature type="region of interest" description="Disordered" evidence="1">
    <location>
        <begin position="1"/>
        <end position="23"/>
    </location>
</feature>
<dbReference type="EMBL" id="ML977556">
    <property type="protein sequence ID" value="KAF2007854.1"/>
    <property type="molecule type" value="Genomic_DNA"/>
</dbReference>
<evidence type="ECO:0000313" key="3">
    <source>
        <dbReference type="Proteomes" id="UP000799779"/>
    </source>
</evidence>
<dbReference type="AlphaFoldDB" id="A0A6A5X4U1"/>